<dbReference type="GO" id="GO:0005634">
    <property type="term" value="C:nucleus"/>
    <property type="evidence" value="ECO:0007669"/>
    <property type="project" value="UniProtKB-SubCell"/>
</dbReference>
<gene>
    <name evidence="12" type="ORF">HDU87_005229</name>
</gene>
<feature type="region of interest" description="Disordered" evidence="10">
    <location>
        <begin position="789"/>
        <end position="810"/>
    </location>
</feature>
<dbReference type="GO" id="GO:0005737">
    <property type="term" value="C:cytoplasm"/>
    <property type="evidence" value="ECO:0007669"/>
    <property type="project" value="UniProtKB-SubCell"/>
</dbReference>
<comment type="caution">
    <text evidence="12">The sequence shown here is derived from an EMBL/GenBank/DDBJ whole genome shotgun (WGS) entry which is preliminary data.</text>
</comment>
<name>A0AAD5TIZ3_9FUNG</name>
<dbReference type="PROSITE" id="PS50166">
    <property type="entry name" value="IMPORTIN_B_NT"/>
    <property type="match status" value="1"/>
</dbReference>
<feature type="repeat" description="HEAT" evidence="9">
    <location>
        <begin position="385"/>
        <end position="423"/>
    </location>
</feature>
<feature type="domain" description="Importin N-terminal" evidence="11">
    <location>
        <begin position="56"/>
        <end position="93"/>
    </location>
</feature>
<dbReference type="GO" id="GO:0006606">
    <property type="term" value="P:protein import into nucleus"/>
    <property type="evidence" value="ECO:0007669"/>
    <property type="project" value="InterPro"/>
</dbReference>
<accession>A0AAD5TIZ3</accession>
<evidence type="ECO:0000256" key="8">
    <source>
        <dbReference type="ARBA" id="ARBA00023242"/>
    </source>
</evidence>
<evidence type="ECO:0000256" key="4">
    <source>
        <dbReference type="ARBA" id="ARBA00022490"/>
    </source>
</evidence>
<dbReference type="Pfam" id="PF25574">
    <property type="entry name" value="TPR_IMB1"/>
    <property type="match status" value="1"/>
</dbReference>
<dbReference type="AlphaFoldDB" id="A0AAD5TIZ3"/>
<dbReference type="InterPro" id="IPR001494">
    <property type="entry name" value="Importin-beta_N"/>
</dbReference>
<comment type="subcellular location">
    <subcellularLocation>
        <location evidence="2">Cytoplasm</location>
    </subcellularLocation>
    <subcellularLocation>
        <location evidence="1">Nucleus</location>
    </subcellularLocation>
</comment>
<dbReference type="InterPro" id="IPR000357">
    <property type="entry name" value="HEAT"/>
</dbReference>
<dbReference type="InterPro" id="IPR058584">
    <property type="entry name" value="IMB1_TNPO1-like_TPR"/>
</dbReference>
<evidence type="ECO:0000256" key="7">
    <source>
        <dbReference type="ARBA" id="ARBA00022990"/>
    </source>
</evidence>
<reference evidence="12" key="1">
    <citation type="submission" date="2020-05" db="EMBL/GenBank/DDBJ databases">
        <title>Phylogenomic resolution of chytrid fungi.</title>
        <authorList>
            <person name="Stajich J.E."/>
            <person name="Amses K."/>
            <person name="Simmons R."/>
            <person name="Seto K."/>
            <person name="Myers J."/>
            <person name="Bonds A."/>
            <person name="Quandt C.A."/>
            <person name="Barry K."/>
            <person name="Liu P."/>
            <person name="Grigoriev I."/>
            <person name="Longcore J.E."/>
            <person name="James T.Y."/>
        </authorList>
    </citation>
    <scope>NUCLEOTIDE SEQUENCE</scope>
    <source>
        <strain evidence="12">JEL0379</strain>
    </source>
</reference>
<evidence type="ECO:0000256" key="9">
    <source>
        <dbReference type="PROSITE-ProRule" id="PRU00103"/>
    </source>
</evidence>
<dbReference type="InterPro" id="IPR021133">
    <property type="entry name" value="HEAT_type_2"/>
</dbReference>
<evidence type="ECO:0000313" key="13">
    <source>
        <dbReference type="Proteomes" id="UP001212152"/>
    </source>
</evidence>
<dbReference type="Gene3D" id="1.25.10.10">
    <property type="entry name" value="Leucine-rich Repeat Variant"/>
    <property type="match status" value="1"/>
</dbReference>
<evidence type="ECO:0000256" key="5">
    <source>
        <dbReference type="ARBA" id="ARBA00022737"/>
    </source>
</evidence>
<dbReference type="InterPro" id="IPR057672">
    <property type="entry name" value="TPR_IPO4/5"/>
</dbReference>
<evidence type="ECO:0000256" key="1">
    <source>
        <dbReference type="ARBA" id="ARBA00004123"/>
    </source>
</evidence>
<keyword evidence="7" id="KW-0007">Acetylation</keyword>
<evidence type="ECO:0000256" key="6">
    <source>
        <dbReference type="ARBA" id="ARBA00022927"/>
    </source>
</evidence>
<keyword evidence="6" id="KW-0653">Protein transport</keyword>
<evidence type="ECO:0000313" key="12">
    <source>
        <dbReference type="EMBL" id="KAJ3176535.1"/>
    </source>
</evidence>
<keyword evidence="13" id="KW-1185">Reference proteome</keyword>
<feature type="compositionally biased region" description="Acidic residues" evidence="10">
    <location>
        <begin position="605"/>
        <end position="620"/>
    </location>
</feature>
<dbReference type="Proteomes" id="UP001212152">
    <property type="component" value="Unassembled WGS sequence"/>
</dbReference>
<dbReference type="Pfam" id="PF03810">
    <property type="entry name" value="IBN_N"/>
    <property type="match status" value="1"/>
</dbReference>
<keyword evidence="4" id="KW-0963">Cytoplasm</keyword>
<dbReference type="SUPFAM" id="SSF48371">
    <property type="entry name" value="ARM repeat"/>
    <property type="match status" value="2"/>
</dbReference>
<keyword evidence="8" id="KW-0539">Nucleus</keyword>
<sequence>MENFAAQLVEVLKDVSSGDTTRLKAATATLSTRFYTQIESVPALFRIAAQYPDVGIRQLAAVELTKQVKKRWPEVDLGTQSEIKTQILEGILAEPSKPVRRSMARVVSEIAQIEIPQEKWTELMSFLYTCCQSPNAGHREVGVYVLDTVFEVIADAFMDRILEMMSLLAKTLLDPESLDVRVASLSTLGKIAEYIDVEAQNEIKAFRDLLPSMVGVLQQCVANGDENEAIRAIEVFDGLLVIECPLVARHMPQLIEVFVGIGSNRDNSATVRVAALSFLMWCTVYQKNKIVKQKLVTPLITSLFPIVAEEDPEDEHDDAPSRMALQVLSYLSTNLPPQKVYPDCMQLVVTYMQNPSHDARKAAMLVFSVLVDGCSEHMRSRLAELLPLLYSGLQDPNDLVRRAACVALGSLAEELDSDIAQHHATLLPIVVGLMSDTSPRTQLASCTALDAILEALGDDILPYLPVLMEKFIFLLDNGEHRVKAVTLSCIGSAAHSSADAFQPYFAELMPRLLYCMGLQQKEMMDIRGLAADTVSAVAEALGKDVFRPHLTNTMNMAMHGLELDDSRLRECSYVFFGVISRVYEEEFAPYLSAVVPQLLKSCNEPEPEPADWSDNEDENAELSMGGAEDDDRGFNINTAIAEEKESAVEALGQICASTKAAFLPYVEDSVAAFITLLQHDHEGVRKASVSSIFRFLSTFYQMSEPQQWLPGLPLQIPVHQSVSGLAQLAMQSFIMLLDNEYDRSVVAQTFTEFTDALKEIGPAVLSDRLNALVANVQLVLQVEHPCQNDDEVDDSEMSGSGGAITRGGVLPEDDEEQAEYDAILINNAADLVGALANALGPSFAPEFAKFMPLISKYYKPQRPVSDRSMAVGVVAECAFGLKQGVTPFTQEVLQLVLRALSDTEDEVRSNAAYACGVLVEYSEVDLSSFYVQILQLLRPLFAKDAMFMDNASGAVCRLILKNPNAMPLDQVLPVVLDHLPLQRDFEENEPVFRCLLQLVRGNNPTILNNMPRLLNIFAQVLSPPQYQLKEPTRADILDLLNTLKNQHNETFQTMVAGMDPQHAETLAHVLQ</sequence>
<dbReference type="InterPro" id="IPR016024">
    <property type="entry name" value="ARM-type_fold"/>
</dbReference>
<dbReference type="SMART" id="SM01349">
    <property type="entry name" value="TOG"/>
    <property type="match status" value="1"/>
</dbReference>
<dbReference type="Pfam" id="PF13513">
    <property type="entry name" value="HEAT_EZ"/>
    <property type="match status" value="1"/>
</dbReference>
<dbReference type="PROSITE" id="PS50077">
    <property type="entry name" value="HEAT_REPEAT"/>
    <property type="match status" value="2"/>
</dbReference>
<dbReference type="PANTHER" id="PTHR10527">
    <property type="entry name" value="IMPORTIN BETA"/>
    <property type="match status" value="1"/>
</dbReference>
<dbReference type="Pfam" id="PF02985">
    <property type="entry name" value="HEAT"/>
    <property type="match status" value="1"/>
</dbReference>
<protein>
    <recommendedName>
        <fullName evidence="11">Importin N-terminal domain-containing protein</fullName>
    </recommendedName>
</protein>
<evidence type="ECO:0000256" key="10">
    <source>
        <dbReference type="SAM" id="MobiDB-lite"/>
    </source>
</evidence>
<feature type="repeat" description="HEAT" evidence="9">
    <location>
        <begin position="426"/>
        <end position="464"/>
    </location>
</feature>
<feature type="region of interest" description="Disordered" evidence="10">
    <location>
        <begin position="604"/>
        <end position="628"/>
    </location>
</feature>
<dbReference type="SMART" id="SM00913">
    <property type="entry name" value="IBN_N"/>
    <property type="match status" value="1"/>
</dbReference>
<dbReference type="InterPro" id="IPR034085">
    <property type="entry name" value="TOG"/>
</dbReference>
<dbReference type="InterPro" id="IPR040122">
    <property type="entry name" value="Importin_beta"/>
</dbReference>
<dbReference type="InterPro" id="IPR011989">
    <property type="entry name" value="ARM-like"/>
</dbReference>
<organism evidence="12 13">
    <name type="scientific">Geranomyces variabilis</name>
    <dbReference type="NCBI Taxonomy" id="109894"/>
    <lineage>
        <taxon>Eukaryota</taxon>
        <taxon>Fungi</taxon>
        <taxon>Fungi incertae sedis</taxon>
        <taxon>Chytridiomycota</taxon>
        <taxon>Chytridiomycota incertae sedis</taxon>
        <taxon>Chytridiomycetes</taxon>
        <taxon>Spizellomycetales</taxon>
        <taxon>Powellomycetaceae</taxon>
        <taxon>Geranomyces</taxon>
    </lineage>
</organism>
<dbReference type="GO" id="GO:0031267">
    <property type="term" value="F:small GTPase binding"/>
    <property type="evidence" value="ECO:0007669"/>
    <property type="project" value="InterPro"/>
</dbReference>
<evidence type="ECO:0000256" key="3">
    <source>
        <dbReference type="ARBA" id="ARBA00022448"/>
    </source>
</evidence>
<keyword evidence="5" id="KW-0677">Repeat</keyword>
<keyword evidence="3" id="KW-0813">Transport</keyword>
<evidence type="ECO:0000256" key="2">
    <source>
        <dbReference type="ARBA" id="ARBA00004496"/>
    </source>
</evidence>
<proteinExistence type="predicted"/>
<dbReference type="EMBL" id="JADGJQ010000040">
    <property type="protein sequence ID" value="KAJ3176535.1"/>
    <property type="molecule type" value="Genomic_DNA"/>
</dbReference>
<dbReference type="Pfam" id="PF25780">
    <property type="entry name" value="TPR_IPO5"/>
    <property type="match status" value="1"/>
</dbReference>
<evidence type="ECO:0000259" key="11">
    <source>
        <dbReference type="PROSITE" id="PS50166"/>
    </source>
</evidence>